<evidence type="ECO:0000256" key="1">
    <source>
        <dbReference type="ARBA" id="ARBA00004117"/>
    </source>
</evidence>
<dbReference type="SUPFAM" id="SSF103039">
    <property type="entry name" value="CheC-like"/>
    <property type="match status" value="1"/>
</dbReference>
<evidence type="ECO:0000256" key="5">
    <source>
        <dbReference type="ARBA" id="ARBA00022475"/>
    </source>
</evidence>
<accession>A0ABX0XNF2</accession>
<dbReference type="CDD" id="cd17908">
    <property type="entry name" value="FliM"/>
    <property type="match status" value="1"/>
</dbReference>
<dbReference type="Pfam" id="PF02154">
    <property type="entry name" value="FliM"/>
    <property type="match status" value="1"/>
</dbReference>
<dbReference type="InterPro" id="IPR028976">
    <property type="entry name" value="CheC-like_sf"/>
</dbReference>
<dbReference type="Proteomes" id="UP000734218">
    <property type="component" value="Unassembled WGS sequence"/>
</dbReference>
<keyword evidence="6" id="KW-0145">Chemotaxis</keyword>
<evidence type="ECO:0000256" key="2">
    <source>
        <dbReference type="ARBA" id="ARBA00004202"/>
    </source>
</evidence>
<sequence>MADRAGASRGAQNSAQHSAALGAPSANLLGDLHALQMMGEHLARSMRTLFEPVLRRPVKLAAEPIKIVRFEDYADGRGERLGAHMLLTMAPLAGQALVALDGALVLELTDLFFGGTGQVPSPLPAEFAPSSEAIAQRITAGLADRMAAAWRDLSDIRFVPGRLEGHIGMLSHVEPDDRLVLTRFQLQLTETRRSAVDILYPVASLKPIAPALCAKVQGKKAGGDPAWMASLTRAVMDVPLPVRSVLAEPVIPLSRLMALQPGDIIPISFGTDVPLIVADNRFAVGAVGAANGHAAVRVSRIATPDTEDLR</sequence>
<gene>
    <name evidence="12" type="ORF">GGR88_002247</name>
</gene>
<evidence type="ECO:0000313" key="12">
    <source>
        <dbReference type="EMBL" id="NJC34733.1"/>
    </source>
</evidence>
<comment type="subcellular location">
    <subcellularLocation>
        <location evidence="1">Bacterial flagellum basal body</location>
    </subcellularLocation>
    <subcellularLocation>
        <location evidence="2">Cell membrane</location>
        <topology evidence="2">Peripheral membrane protein</topology>
    </subcellularLocation>
</comment>
<dbReference type="EMBL" id="JAATJE010000002">
    <property type="protein sequence ID" value="NJC34733.1"/>
    <property type="molecule type" value="Genomic_DNA"/>
</dbReference>
<comment type="caution">
    <text evidence="12">The sequence shown here is derived from an EMBL/GenBank/DDBJ whole genome shotgun (WGS) entry which is preliminary data.</text>
</comment>
<evidence type="ECO:0000256" key="8">
    <source>
        <dbReference type="ARBA" id="ARBA00023136"/>
    </source>
</evidence>
<keyword evidence="12" id="KW-0969">Cilium</keyword>
<comment type="similarity">
    <text evidence="3">Belongs to the FliM family.</text>
</comment>
<dbReference type="InterPro" id="IPR001689">
    <property type="entry name" value="Flag_FliM"/>
</dbReference>
<evidence type="ECO:0000256" key="10">
    <source>
        <dbReference type="ARBA" id="ARBA00025044"/>
    </source>
</evidence>
<keyword evidence="7" id="KW-0283">Flagellar rotation</keyword>
<reference evidence="12 13" key="1">
    <citation type="submission" date="2020-03" db="EMBL/GenBank/DDBJ databases">
        <title>Genomic Encyclopedia of Type Strains, Phase IV (KMG-IV): sequencing the most valuable type-strain genomes for metagenomic binning, comparative biology and taxonomic classification.</title>
        <authorList>
            <person name="Goeker M."/>
        </authorList>
    </citation>
    <scope>NUCLEOTIDE SEQUENCE [LARGE SCALE GENOMIC DNA]</scope>
    <source>
        <strain evidence="12 13">DSM 27651</strain>
    </source>
</reference>
<organism evidence="12 13">
    <name type="scientific">Sphingomonas jejuensis</name>
    <dbReference type="NCBI Taxonomy" id="904715"/>
    <lineage>
        <taxon>Bacteria</taxon>
        <taxon>Pseudomonadati</taxon>
        <taxon>Pseudomonadota</taxon>
        <taxon>Alphaproteobacteria</taxon>
        <taxon>Sphingomonadales</taxon>
        <taxon>Sphingomonadaceae</taxon>
        <taxon>Sphingomonas</taxon>
    </lineage>
</organism>
<proteinExistence type="inferred from homology"/>
<keyword evidence="12" id="KW-0966">Cell projection</keyword>
<feature type="domain" description="Flagellar motor switch protein FliN-like C-terminal" evidence="11">
    <location>
        <begin position="234"/>
        <end position="301"/>
    </location>
</feature>
<comment type="function">
    <text evidence="10">FliM is one of three proteins (FliG, FliN, FliM) that forms the rotor-mounted switch complex (C ring), located at the base of the basal body. This complex interacts with the CheY and CheZ chemotaxis proteins, in addition to contacting components of the motor that determine the direction of flagellar rotation.</text>
</comment>
<keyword evidence="8" id="KW-0472">Membrane</keyword>
<keyword evidence="12" id="KW-0282">Flagellum</keyword>
<evidence type="ECO:0000256" key="9">
    <source>
        <dbReference type="ARBA" id="ARBA00023143"/>
    </source>
</evidence>
<dbReference type="Pfam" id="PF01052">
    <property type="entry name" value="FliMN_C"/>
    <property type="match status" value="1"/>
</dbReference>
<evidence type="ECO:0000256" key="7">
    <source>
        <dbReference type="ARBA" id="ARBA00022779"/>
    </source>
</evidence>
<name>A0ABX0XNF2_9SPHN</name>
<evidence type="ECO:0000313" key="13">
    <source>
        <dbReference type="Proteomes" id="UP000734218"/>
    </source>
</evidence>
<dbReference type="SUPFAM" id="SSF101801">
    <property type="entry name" value="Surface presentation of antigens (SPOA)"/>
    <property type="match status" value="1"/>
</dbReference>
<dbReference type="InterPro" id="IPR036429">
    <property type="entry name" value="SpoA-like_sf"/>
</dbReference>
<protein>
    <recommendedName>
        <fullName evidence="4">Flagellar motor switch protein FliM</fullName>
    </recommendedName>
</protein>
<keyword evidence="9" id="KW-0975">Bacterial flagellum</keyword>
<evidence type="ECO:0000259" key="11">
    <source>
        <dbReference type="Pfam" id="PF01052"/>
    </source>
</evidence>
<dbReference type="RefSeq" id="WP_245196873.1">
    <property type="nucleotide sequence ID" value="NZ_JAATJE010000002.1"/>
</dbReference>
<evidence type="ECO:0000256" key="3">
    <source>
        <dbReference type="ARBA" id="ARBA00011049"/>
    </source>
</evidence>
<dbReference type="PANTHER" id="PTHR30034">
    <property type="entry name" value="FLAGELLAR MOTOR SWITCH PROTEIN FLIM"/>
    <property type="match status" value="1"/>
</dbReference>
<evidence type="ECO:0000256" key="6">
    <source>
        <dbReference type="ARBA" id="ARBA00022500"/>
    </source>
</evidence>
<keyword evidence="5" id="KW-1003">Cell membrane</keyword>
<dbReference type="InterPro" id="IPR001543">
    <property type="entry name" value="FliN-like_C"/>
</dbReference>
<dbReference type="PANTHER" id="PTHR30034:SF6">
    <property type="entry name" value="YOP PROTEINS TRANSLOCATION PROTEIN Q"/>
    <property type="match status" value="1"/>
</dbReference>
<dbReference type="Gene3D" id="2.30.330.10">
    <property type="entry name" value="SpoA-like"/>
    <property type="match status" value="1"/>
</dbReference>
<dbReference type="Gene3D" id="3.40.1550.10">
    <property type="entry name" value="CheC-like"/>
    <property type="match status" value="1"/>
</dbReference>
<keyword evidence="13" id="KW-1185">Reference proteome</keyword>
<evidence type="ECO:0000256" key="4">
    <source>
        <dbReference type="ARBA" id="ARBA00021898"/>
    </source>
</evidence>